<reference evidence="1" key="1">
    <citation type="submission" date="2022-03" db="EMBL/GenBank/DDBJ databases">
        <authorList>
            <person name="Lindestad O."/>
        </authorList>
    </citation>
    <scope>NUCLEOTIDE SEQUENCE</scope>
</reference>
<proteinExistence type="predicted"/>
<name>A0A8S4RJ35_9NEOP</name>
<keyword evidence="2" id="KW-1185">Reference proteome</keyword>
<evidence type="ECO:0000313" key="1">
    <source>
        <dbReference type="EMBL" id="CAH2237294.1"/>
    </source>
</evidence>
<accession>A0A8S4RJ35</accession>
<sequence length="77" mass="8429">MKFDESDPKAFNLVLLRMSVVPPVPRWQVPVRGSSGVWAAEELSGADSGRHFPMPAYRGPALAGAGRPAPAEWRRRS</sequence>
<protein>
    <submittedName>
        <fullName evidence="1">Jg15755 protein</fullName>
    </submittedName>
</protein>
<comment type="caution">
    <text evidence="1">The sequence shown here is derived from an EMBL/GenBank/DDBJ whole genome shotgun (WGS) entry which is preliminary data.</text>
</comment>
<gene>
    <name evidence="1" type="primary">jg15755</name>
    <name evidence="1" type="ORF">PAEG_LOCUS14589</name>
</gene>
<dbReference type="EMBL" id="CAKXAJ010025257">
    <property type="protein sequence ID" value="CAH2237294.1"/>
    <property type="molecule type" value="Genomic_DNA"/>
</dbReference>
<evidence type="ECO:0000313" key="2">
    <source>
        <dbReference type="Proteomes" id="UP000838756"/>
    </source>
</evidence>
<dbReference type="Proteomes" id="UP000838756">
    <property type="component" value="Unassembled WGS sequence"/>
</dbReference>
<dbReference type="AlphaFoldDB" id="A0A8S4RJ35"/>
<organism evidence="1 2">
    <name type="scientific">Pararge aegeria aegeria</name>
    <dbReference type="NCBI Taxonomy" id="348720"/>
    <lineage>
        <taxon>Eukaryota</taxon>
        <taxon>Metazoa</taxon>
        <taxon>Ecdysozoa</taxon>
        <taxon>Arthropoda</taxon>
        <taxon>Hexapoda</taxon>
        <taxon>Insecta</taxon>
        <taxon>Pterygota</taxon>
        <taxon>Neoptera</taxon>
        <taxon>Endopterygota</taxon>
        <taxon>Lepidoptera</taxon>
        <taxon>Glossata</taxon>
        <taxon>Ditrysia</taxon>
        <taxon>Papilionoidea</taxon>
        <taxon>Nymphalidae</taxon>
        <taxon>Satyrinae</taxon>
        <taxon>Satyrini</taxon>
        <taxon>Parargina</taxon>
        <taxon>Pararge</taxon>
    </lineage>
</organism>